<name>A0A5D0RAI7_9FLAO</name>
<dbReference type="RefSeq" id="WP_148402245.1">
    <property type="nucleotide sequence ID" value="NZ_VSKK01000001.1"/>
</dbReference>
<keyword evidence="2" id="KW-1185">Reference proteome</keyword>
<gene>
    <name evidence="1" type="ORF">ES674_01625</name>
</gene>
<comment type="caution">
    <text evidence="1">The sequence shown here is derived from an EMBL/GenBank/DDBJ whole genome shotgun (WGS) entry which is preliminary data.</text>
</comment>
<protein>
    <submittedName>
        <fullName evidence="1">DsrE family protein</fullName>
    </submittedName>
</protein>
<dbReference type="AlphaFoldDB" id="A0A5D0RAI7"/>
<dbReference type="InterPro" id="IPR027396">
    <property type="entry name" value="DsrEFH-like"/>
</dbReference>
<sequence length="176" mass="19570">MKGYITILFIVIIQLNMNAQSWKTPTIEGYGRIVEYDNVAIKPDSTAHYKLFFNITTDKEREGVNVSLWKMARIINLLENGGVPKNNIHIGGVVSGPAALIVLSKDAYFKKTGEANPNLDLIEKLATYGTTLHFCGQAAAEKNIDPEKDLNSHFTLTLSALVDIPTYEMQGYSIIY</sequence>
<dbReference type="SUPFAM" id="SSF75169">
    <property type="entry name" value="DsrEFH-like"/>
    <property type="match status" value="1"/>
</dbReference>
<reference evidence="1 2" key="1">
    <citation type="submission" date="2019-08" db="EMBL/GenBank/DDBJ databases">
        <title>Genomes of Antarctic Bizionia species.</title>
        <authorList>
            <person name="Bowman J.P."/>
        </authorList>
    </citation>
    <scope>NUCLEOTIDE SEQUENCE [LARGE SCALE GENOMIC DNA]</scope>
    <source>
        <strain evidence="1 2">ADA-4</strain>
    </source>
</reference>
<dbReference type="Pfam" id="PF02635">
    <property type="entry name" value="DsrE"/>
    <property type="match status" value="1"/>
</dbReference>
<organism evidence="1 2">
    <name type="scientific">Bizionia myxarmorum</name>
    <dbReference type="NCBI Taxonomy" id="291186"/>
    <lineage>
        <taxon>Bacteria</taxon>
        <taxon>Pseudomonadati</taxon>
        <taxon>Bacteroidota</taxon>
        <taxon>Flavobacteriia</taxon>
        <taxon>Flavobacteriales</taxon>
        <taxon>Flavobacteriaceae</taxon>
        <taxon>Bizionia</taxon>
    </lineage>
</organism>
<accession>A0A5D0RAI7</accession>
<evidence type="ECO:0000313" key="1">
    <source>
        <dbReference type="EMBL" id="TYB78507.1"/>
    </source>
</evidence>
<evidence type="ECO:0000313" key="2">
    <source>
        <dbReference type="Proteomes" id="UP000323720"/>
    </source>
</evidence>
<dbReference type="EMBL" id="VSKK01000001">
    <property type="protein sequence ID" value="TYB78507.1"/>
    <property type="molecule type" value="Genomic_DNA"/>
</dbReference>
<dbReference type="OrthoDB" id="7206705at2"/>
<dbReference type="InterPro" id="IPR003787">
    <property type="entry name" value="Sulphur_relay_DsrE/F-like"/>
</dbReference>
<dbReference type="Proteomes" id="UP000323720">
    <property type="component" value="Unassembled WGS sequence"/>
</dbReference>
<dbReference type="Gene3D" id="3.40.1260.10">
    <property type="entry name" value="DsrEFH-like"/>
    <property type="match status" value="1"/>
</dbReference>
<proteinExistence type="predicted"/>